<dbReference type="Proteomes" id="UP000326936">
    <property type="component" value="Plasmid pTHAF100_b"/>
</dbReference>
<dbReference type="AlphaFoldDB" id="A0A5P9CRI8"/>
<keyword evidence="2" id="KW-1185">Reference proteome</keyword>
<geneLocation type="plasmid" evidence="2">
    <name>pthaf100_b</name>
</geneLocation>
<evidence type="ECO:0000313" key="1">
    <source>
        <dbReference type="EMBL" id="QFT28824.1"/>
    </source>
</evidence>
<proteinExistence type="predicted"/>
<name>A0A5P9CRI8_9VIBR</name>
<gene>
    <name evidence="1" type="ORF">FIV01_20695</name>
</gene>
<keyword evidence="1" id="KW-0614">Plasmid</keyword>
<dbReference type="KEGG" id="vaq:FIV01_20695"/>
<accession>A0A5P9CRI8</accession>
<dbReference type="RefSeq" id="WP_152432837.1">
    <property type="nucleotide sequence ID" value="NZ_CBCSDK010000028.1"/>
</dbReference>
<sequence>MITANAETELTRQFSEDFDLSHNTAKVSRSRVGKPSKKAVTSLRIRRSIEDILERQALDRQFEL</sequence>
<evidence type="ECO:0000313" key="2">
    <source>
        <dbReference type="Proteomes" id="UP000326936"/>
    </source>
</evidence>
<protein>
    <submittedName>
        <fullName evidence="1">Uncharacterized protein</fullName>
    </submittedName>
</protein>
<dbReference type="EMBL" id="CP045352">
    <property type="protein sequence ID" value="QFT28824.1"/>
    <property type="molecule type" value="Genomic_DNA"/>
</dbReference>
<reference evidence="1 2" key="1">
    <citation type="submission" date="2019-10" db="EMBL/GenBank/DDBJ databases">
        <title>Complete genome sequence of Vibrio sp. strain THAF100, isolated from non-filtered water from the water column of tank 6 of a marine aquarium containing stony-coral fragments. Water maintained at 26 degree C.</title>
        <authorList>
            <person name="Ruckert C."/>
            <person name="Franco A."/>
            <person name="Kalinowski J."/>
            <person name="Glaeser S."/>
        </authorList>
    </citation>
    <scope>NUCLEOTIDE SEQUENCE [LARGE SCALE GENOMIC DNA]</scope>
    <source>
        <strain evidence="1 2">THAF100</strain>
        <plasmid evidence="2">pthaf100_b</plasmid>
    </source>
</reference>
<organism evidence="1 2">
    <name type="scientific">Vibrio aquimaris</name>
    <dbReference type="NCBI Taxonomy" id="2587862"/>
    <lineage>
        <taxon>Bacteria</taxon>
        <taxon>Pseudomonadati</taxon>
        <taxon>Pseudomonadota</taxon>
        <taxon>Gammaproteobacteria</taxon>
        <taxon>Vibrionales</taxon>
        <taxon>Vibrionaceae</taxon>
        <taxon>Vibrio</taxon>
    </lineage>
</organism>